<feature type="compositionally biased region" description="Low complexity" evidence="8">
    <location>
        <begin position="706"/>
        <end position="717"/>
    </location>
</feature>
<dbReference type="OrthoDB" id="8889285at2759"/>
<dbReference type="InterPro" id="IPR002035">
    <property type="entry name" value="VWF_A"/>
</dbReference>
<dbReference type="Pfam" id="PF00092">
    <property type="entry name" value="VWA"/>
    <property type="match status" value="1"/>
</dbReference>
<dbReference type="SMART" id="SM00327">
    <property type="entry name" value="VWA"/>
    <property type="match status" value="1"/>
</dbReference>
<protein>
    <recommendedName>
        <fullName evidence="9">VWFA domain-containing protein</fullName>
    </recommendedName>
</protein>
<evidence type="ECO:0000256" key="2">
    <source>
        <dbReference type="ARBA" id="ARBA00022525"/>
    </source>
</evidence>
<feature type="compositionally biased region" description="Basic and acidic residues" evidence="8">
    <location>
        <begin position="571"/>
        <end position="604"/>
    </location>
</feature>
<dbReference type="GO" id="GO:0003723">
    <property type="term" value="F:RNA binding"/>
    <property type="evidence" value="ECO:0007669"/>
    <property type="project" value="UniProtKB-UniRule"/>
</dbReference>
<dbReference type="InterPro" id="IPR036465">
    <property type="entry name" value="vWFA_dom_sf"/>
</dbReference>
<dbReference type="CDD" id="cd22519">
    <property type="entry name" value="KH-I_PCBP3_rpt2"/>
    <property type="match status" value="1"/>
</dbReference>
<comment type="subunit">
    <text evidence="6">Trimers composed of three different chains: alpha 1(VI), alpha 2(VI), and alpha 3(VI).</text>
</comment>
<dbReference type="InterPro" id="IPR008160">
    <property type="entry name" value="Collagen"/>
</dbReference>
<gene>
    <name evidence="10" type="ORF">ASZ78_010231</name>
</gene>
<evidence type="ECO:0000256" key="8">
    <source>
        <dbReference type="SAM" id="MobiDB-lite"/>
    </source>
</evidence>
<evidence type="ECO:0000256" key="6">
    <source>
        <dbReference type="ARBA" id="ARBA00065069"/>
    </source>
</evidence>
<keyword evidence="2" id="KW-0964">Secreted</keyword>
<evidence type="ECO:0000256" key="4">
    <source>
        <dbReference type="ARBA" id="ARBA00022737"/>
    </source>
</evidence>
<evidence type="ECO:0000256" key="5">
    <source>
        <dbReference type="ARBA" id="ARBA00022889"/>
    </source>
</evidence>
<organism evidence="10 11">
    <name type="scientific">Callipepla squamata</name>
    <name type="common">Scaled quail</name>
    <dbReference type="NCBI Taxonomy" id="9009"/>
    <lineage>
        <taxon>Eukaryota</taxon>
        <taxon>Metazoa</taxon>
        <taxon>Chordata</taxon>
        <taxon>Craniata</taxon>
        <taxon>Vertebrata</taxon>
        <taxon>Euteleostomi</taxon>
        <taxon>Archelosauria</taxon>
        <taxon>Archosauria</taxon>
        <taxon>Dinosauria</taxon>
        <taxon>Saurischia</taxon>
        <taxon>Theropoda</taxon>
        <taxon>Coelurosauria</taxon>
        <taxon>Aves</taxon>
        <taxon>Neognathae</taxon>
        <taxon>Galloanserae</taxon>
        <taxon>Galliformes</taxon>
        <taxon>Odontophoridae</taxon>
        <taxon>Callipepla</taxon>
    </lineage>
</organism>
<dbReference type="Gene3D" id="3.30.1370.10">
    <property type="entry name" value="K Homology domain, type 1"/>
    <property type="match status" value="3"/>
</dbReference>
<dbReference type="EMBL" id="MCFN01000272">
    <property type="protein sequence ID" value="OXB61475.1"/>
    <property type="molecule type" value="Genomic_DNA"/>
</dbReference>
<keyword evidence="11" id="KW-1185">Reference proteome</keyword>
<dbReference type="InterPro" id="IPR004087">
    <property type="entry name" value="KH_dom"/>
</dbReference>
<accession>A0A226N1J8</accession>
<evidence type="ECO:0000256" key="7">
    <source>
        <dbReference type="PROSITE-ProRule" id="PRU00117"/>
    </source>
</evidence>
<keyword evidence="4" id="KW-0677">Repeat</keyword>
<dbReference type="PANTHER" id="PTHR10288">
    <property type="entry name" value="KH DOMAIN CONTAINING RNA BINDING PROTEIN"/>
    <property type="match status" value="1"/>
</dbReference>
<dbReference type="FunFam" id="3.30.1370.10:FF:000003">
    <property type="entry name" value="poly(RC)-binding protein 2 isoform X1"/>
    <property type="match status" value="1"/>
</dbReference>
<evidence type="ECO:0000313" key="10">
    <source>
        <dbReference type="EMBL" id="OXB61475.1"/>
    </source>
</evidence>
<dbReference type="GO" id="GO:0007155">
    <property type="term" value="P:cell adhesion"/>
    <property type="evidence" value="ECO:0007669"/>
    <property type="project" value="UniProtKB-KW"/>
</dbReference>
<keyword evidence="7" id="KW-0694">RNA-binding</keyword>
<name>A0A226N1J8_CALSU</name>
<dbReference type="InterPro" id="IPR036612">
    <property type="entry name" value="KH_dom_type_1_sf"/>
</dbReference>
<dbReference type="Gene3D" id="3.40.50.410">
    <property type="entry name" value="von Willebrand factor, type A domain"/>
    <property type="match status" value="1"/>
</dbReference>
<dbReference type="PROSITE" id="PS50234">
    <property type="entry name" value="VWFA"/>
    <property type="match status" value="1"/>
</dbReference>
<dbReference type="Pfam" id="PF00013">
    <property type="entry name" value="KH_1"/>
    <property type="match status" value="3"/>
</dbReference>
<feature type="compositionally biased region" description="Pro residues" evidence="8">
    <location>
        <begin position="828"/>
        <end position="840"/>
    </location>
</feature>
<dbReference type="InterPro" id="IPR004088">
    <property type="entry name" value="KH_dom_type_1"/>
</dbReference>
<dbReference type="SUPFAM" id="SSF53300">
    <property type="entry name" value="vWA-like"/>
    <property type="match status" value="1"/>
</dbReference>
<feature type="compositionally biased region" description="Pro residues" evidence="8">
    <location>
        <begin position="543"/>
        <end position="552"/>
    </location>
</feature>
<reference evidence="10 11" key="1">
    <citation type="submission" date="2016-07" db="EMBL/GenBank/DDBJ databases">
        <title>Disparate Historic Effective Population Sizes Predicted by Modern Levels of Genome Diversity for the Scaled Quail (Callipepla squamata) and the Northern Bobwhite (Colinus virginianus): Inferences from First and Second Generation Draft Genome Assemblies for Sympatric New World Quail.</title>
        <authorList>
            <person name="Oldeschulte D.L."/>
            <person name="Halley Y.A."/>
            <person name="Bhattarai E.K."/>
            <person name="Brashear W.A."/>
            <person name="Hill J."/>
            <person name="Metz R.P."/>
            <person name="Johnson C.D."/>
            <person name="Rollins D."/>
            <person name="Peterson M.J."/>
            <person name="Bickhart D.M."/>
            <person name="Decker J.E."/>
            <person name="Seabury C.M."/>
        </authorList>
    </citation>
    <scope>NUCLEOTIDE SEQUENCE [LARGE SCALE GENOMIC DNA]</scope>
    <source>
        <strain evidence="10 11">Texas</strain>
        <tissue evidence="10">Leg muscle</tissue>
    </source>
</reference>
<comment type="subcellular location">
    <subcellularLocation>
        <location evidence="1">Secreted</location>
        <location evidence="1">Extracellular space</location>
        <location evidence="1">Extracellular matrix</location>
    </subcellularLocation>
</comment>
<dbReference type="CDD" id="cd22516">
    <property type="entry name" value="KH-I_PCBP3_rpt1"/>
    <property type="match status" value="1"/>
</dbReference>
<dbReference type="CDD" id="cd01480">
    <property type="entry name" value="vWA_collagen_alpha_1-VI-type"/>
    <property type="match status" value="1"/>
</dbReference>
<dbReference type="SMART" id="SM00322">
    <property type="entry name" value="KH"/>
    <property type="match status" value="3"/>
</dbReference>
<dbReference type="PROSITE" id="PS50084">
    <property type="entry name" value="KH_TYPE_1"/>
    <property type="match status" value="3"/>
</dbReference>
<dbReference type="FunFam" id="3.30.1370.10:FF:000002">
    <property type="entry name" value="poly(RC)-binding protein 2 isoform X1"/>
    <property type="match status" value="1"/>
</dbReference>
<dbReference type="STRING" id="9009.A0A226N1J8"/>
<keyword evidence="5" id="KW-0130">Cell adhesion</keyword>
<dbReference type="Pfam" id="PF01391">
    <property type="entry name" value="Collagen"/>
    <property type="match status" value="3"/>
</dbReference>
<evidence type="ECO:0000313" key="11">
    <source>
        <dbReference type="Proteomes" id="UP000198323"/>
    </source>
</evidence>
<evidence type="ECO:0000256" key="1">
    <source>
        <dbReference type="ARBA" id="ARBA00004498"/>
    </source>
</evidence>
<sequence>MESKVSEGGLNVTLTIRLLMHGKEVGSIIGKKGETVKKMREESGARINISEGNCPERIVTITGPTDAIFKAFAMIAYKFEEDITNSMSNSTATSKPPVTLRLVVPASQCGSLIGKGGSKIKEIRESTGAQVQVAGDMLPNSTERAVTISGTPDAIIQCVKQICVVMLESPPKGATIPYRPKPASTPVIFAGGQAYTIQGQYAIPHPDLIGCIIGRQGTKINEIRQMSGAQIKIANATEGSSERQITITGTPANISLAQYLINASYACLYGYAHGYDYGYGNARWESEPSDMGLHDSFLALLLLLGSSWAQQAEVNARVFRAQDCPVDLFFVLDTSESVALRVKPFGDLVAQVKDFTNRFIDKLTERYFRCDRFLAWNAGALHYSDSVVIIKDLTAMPSGRAELKNSVSAINYIGKGTHTDCAIKQGIERLLVGGSHLKENKYLIVVTDGHPLEGYKEPCGGLDDAANEAKHLGIKVFSVAISPHHLDQRLNIIATDHAYRRNFTATSLKPTRDLDVEETINNIIEIIKDNMEQSCCSFECHPPRGPPGPPGDPGHEGRPGDMGPVGYQGMKGDKGSRGEKGSRGAKGAKGEKGKRGIDGIDGMKGEAGYPGLPGCKGSPGFDGAQGPPGPKGDPGAYGPKGAKGEPGEDGNPGRQGIPGSPGEKGAPGNRGEPGPLGETGDEGSPGADGPPGDRGEPGPPGDQGREGPLGPPGDQGEPGPPGPKGYRGDDGPRGNEGPKGLPGAPGLPGDPGLMGERGEDGPPGNGTIGFPGAPGQQGDRGDPGINGTKGYVGPKGDEGEAGDPGNDNPTAGPSGIKGAKGHRGPEGRPGPPGPVGPPGPDECEILDIIMKMC</sequence>
<feature type="domain" description="VWFA" evidence="9">
    <location>
        <begin position="327"/>
        <end position="523"/>
    </location>
</feature>
<dbReference type="AlphaFoldDB" id="A0A226N1J8"/>
<keyword evidence="3" id="KW-0272">Extracellular matrix</keyword>
<dbReference type="FunFam" id="3.40.50.410:FF:000026">
    <property type="entry name" value="Collagen, type VI, alpha 1"/>
    <property type="match status" value="1"/>
</dbReference>
<proteinExistence type="predicted"/>
<feature type="region of interest" description="Disordered" evidence="8">
    <location>
        <begin position="538"/>
        <end position="843"/>
    </location>
</feature>
<evidence type="ECO:0000259" key="9">
    <source>
        <dbReference type="PROSITE" id="PS50234"/>
    </source>
</evidence>
<dbReference type="SUPFAM" id="SSF54791">
    <property type="entry name" value="Eukaryotic type KH-domain (KH-domain type I)"/>
    <property type="match status" value="3"/>
</dbReference>
<dbReference type="Proteomes" id="UP000198323">
    <property type="component" value="Unassembled WGS sequence"/>
</dbReference>
<evidence type="ECO:0000256" key="3">
    <source>
        <dbReference type="ARBA" id="ARBA00022530"/>
    </source>
</evidence>
<comment type="caution">
    <text evidence="10">The sequence shown here is derived from an EMBL/GenBank/DDBJ whole genome shotgun (WGS) entry which is preliminary data.</text>
</comment>